<dbReference type="EMBL" id="SJLU01000002">
    <property type="protein sequence ID" value="TBX96863.1"/>
    <property type="molecule type" value="Genomic_DNA"/>
</dbReference>
<name>A0A8G2MTG1_RHILV</name>
<dbReference type="AlphaFoldDB" id="A0A8G2MTG1"/>
<evidence type="ECO:0000313" key="1">
    <source>
        <dbReference type="EMBL" id="TBX96863.1"/>
    </source>
</evidence>
<organism evidence="1 2">
    <name type="scientific">Rhizobium leguminosarum bv. viciae</name>
    <dbReference type="NCBI Taxonomy" id="387"/>
    <lineage>
        <taxon>Bacteria</taxon>
        <taxon>Pseudomonadati</taxon>
        <taxon>Pseudomonadota</taxon>
        <taxon>Alphaproteobacteria</taxon>
        <taxon>Hyphomicrobiales</taxon>
        <taxon>Rhizobiaceae</taxon>
        <taxon>Rhizobium/Agrobacterium group</taxon>
        <taxon>Rhizobium</taxon>
    </lineage>
</organism>
<evidence type="ECO:0000313" key="2">
    <source>
        <dbReference type="Proteomes" id="UP000291866"/>
    </source>
</evidence>
<comment type="caution">
    <text evidence="1">The sequence shown here is derived from an EMBL/GenBank/DDBJ whole genome shotgun (WGS) entry which is preliminary data.</text>
</comment>
<protein>
    <submittedName>
        <fullName evidence="1">Uncharacterized protein</fullName>
    </submittedName>
</protein>
<proteinExistence type="predicted"/>
<gene>
    <name evidence="1" type="ORF">E0H31_06370</name>
</gene>
<dbReference type="RefSeq" id="WP_130784794.1">
    <property type="nucleotide sequence ID" value="NZ_SJLU01000002.1"/>
</dbReference>
<sequence length="75" mass="8288">MKYISDLSAGMAIDGFMPVVMATGDVTLFRERPQPEHVRFPHAMETLYLFLVLCNFGRKTAARFGGVALQPIGAQ</sequence>
<dbReference type="Proteomes" id="UP000291866">
    <property type="component" value="Unassembled WGS sequence"/>
</dbReference>
<reference evidence="1 2" key="1">
    <citation type="submission" date="2019-02" db="EMBL/GenBank/DDBJ databases">
        <title>The competitiveness to form nodules shapes the capacities of Rhizobium leguminosarum sv viciae communities to promote symbiosis with specific hosts.</title>
        <authorList>
            <person name="Boivin S."/>
            <person name="Lepetit M."/>
        </authorList>
    </citation>
    <scope>NUCLEOTIDE SEQUENCE [LARGE SCALE GENOMIC DNA]</scope>
    <source>
        <strain evidence="1 2">SPF4F3</strain>
    </source>
</reference>
<accession>A0A8G2MTG1</accession>